<evidence type="ECO:0000313" key="2">
    <source>
        <dbReference type="Proteomes" id="UP000324222"/>
    </source>
</evidence>
<organism evidence="1 2">
    <name type="scientific">Portunus trituberculatus</name>
    <name type="common">Swimming crab</name>
    <name type="synonym">Neptunus trituberculatus</name>
    <dbReference type="NCBI Taxonomy" id="210409"/>
    <lineage>
        <taxon>Eukaryota</taxon>
        <taxon>Metazoa</taxon>
        <taxon>Ecdysozoa</taxon>
        <taxon>Arthropoda</taxon>
        <taxon>Crustacea</taxon>
        <taxon>Multicrustacea</taxon>
        <taxon>Malacostraca</taxon>
        <taxon>Eumalacostraca</taxon>
        <taxon>Eucarida</taxon>
        <taxon>Decapoda</taxon>
        <taxon>Pleocyemata</taxon>
        <taxon>Brachyura</taxon>
        <taxon>Eubrachyura</taxon>
        <taxon>Portunoidea</taxon>
        <taxon>Portunidae</taxon>
        <taxon>Portuninae</taxon>
        <taxon>Portunus</taxon>
    </lineage>
</organism>
<sequence length="88" mass="9282">MQSVMPQRSVPMCGECAPSPAKALLSPSCVREDAAVVCLLLRAPLRQSAPEREAIAPITVQVTSPCQTCVTETASVVSPIHHQSKIAT</sequence>
<protein>
    <submittedName>
        <fullName evidence="1">Uncharacterized protein</fullName>
    </submittedName>
</protein>
<name>A0A5B7HMH1_PORTR</name>
<proteinExistence type="predicted"/>
<evidence type="ECO:0000313" key="1">
    <source>
        <dbReference type="EMBL" id="MPC73620.1"/>
    </source>
</evidence>
<gene>
    <name evidence="1" type="ORF">E2C01_067955</name>
</gene>
<accession>A0A5B7HMH1</accession>
<comment type="caution">
    <text evidence="1">The sequence shown here is derived from an EMBL/GenBank/DDBJ whole genome shotgun (WGS) entry which is preliminary data.</text>
</comment>
<dbReference type="Proteomes" id="UP000324222">
    <property type="component" value="Unassembled WGS sequence"/>
</dbReference>
<dbReference type="AlphaFoldDB" id="A0A5B7HMH1"/>
<keyword evidence="2" id="KW-1185">Reference proteome</keyword>
<reference evidence="1 2" key="1">
    <citation type="submission" date="2019-05" db="EMBL/GenBank/DDBJ databases">
        <title>Another draft genome of Portunus trituberculatus and its Hox gene families provides insights of decapod evolution.</title>
        <authorList>
            <person name="Jeong J.-H."/>
            <person name="Song I."/>
            <person name="Kim S."/>
            <person name="Choi T."/>
            <person name="Kim D."/>
            <person name="Ryu S."/>
            <person name="Kim W."/>
        </authorList>
    </citation>
    <scope>NUCLEOTIDE SEQUENCE [LARGE SCALE GENOMIC DNA]</scope>
    <source>
        <tissue evidence="1">Muscle</tissue>
    </source>
</reference>
<dbReference type="EMBL" id="VSRR010037169">
    <property type="protein sequence ID" value="MPC73620.1"/>
    <property type="molecule type" value="Genomic_DNA"/>
</dbReference>